<evidence type="ECO:0000259" key="1">
    <source>
        <dbReference type="Pfam" id="PF20376"/>
    </source>
</evidence>
<organism evidence="2 3">
    <name type="scientific">Leptolyngbya foveolarum</name>
    <dbReference type="NCBI Taxonomy" id="47253"/>
    <lineage>
        <taxon>Bacteria</taxon>
        <taxon>Bacillati</taxon>
        <taxon>Cyanobacteriota</taxon>
        <taxon>Cyanophyceae</taxon>
        <taxon>Leptolyngbyales</taxon>
        <taxon>Leptolyngbyaceae</taxon>
        <taxon>Leptolyngbya group</taxon>
        <taxon>Leptolyngbya</taxon>
    </lineage>
</organism>
<dbReference type="AlphaFoldDB" id="A0A2W4UA38"/>
<feature type="domain" description="DUF6671" evidence="1">
    <location>
        <begin position="67"/>
        <end position="285"/>
    </location>
</feature>
<evidence type="ECO:0000313" key="3">
    <source>
        <dbReference type="Proteomes" id="UP000249354"/>
    </source>
</evidence>
<protein>
    <recommendedName>
        <fullName evidence="1">DUF6671 domain-containing protein</fullName>
    </recommendedName>
</protein>
<comment type="caution">
    <text evidence="2">The sequence shown here is derived from an EMBL/GenBank/DDBJ whole genome shotgun (WGS) entry which is preliminary data.</text>
</comment>
<sequence>MAASSFFANRTAVIATMHRKEQAIAPLIESALNVKTIVPQNFNTDSFGTFTRDIKRPADQLTTARLKAEAALDLTGETLAIASEGSFGPHPQMPFVACDRELVLLCDRQHQLEIVGEILTPDTNYQSKTIDSLKAALEFAELVGFPNCGLVVMPAADNNPKESLAKGITTEAALTQAVTAALDCAPTAHIETDMRALYNPSRMGAIAQATQDLISKIEQSCPHCDYPGFIIDQRQPGLPCHLCQAPTLLTLSAIYRCGHCQFQQTQRFPDSVQFADPANCFYCNP</sequence>
<proteinExistence type="predicted"/>
<reference evidence="2 3" key="2">
    <citation type="submission" date="2018-06" db="EMBL/GenBank/DDBJ databases">
        <title>Metagenomic assembly of (sub)arctic Cyanobacteria and their associated microbiome from non-axenic cultures.</title>
        <authorList>
            <person name="Baurain D."/>
        </authorList>
    </citation>
    <scope>NUCLEOTIDE SEQUENCE [LARGE SCALE GENOMIC DNA]</scope>
    <source>
        <strain evidence="2">ULC129bin1</strain>
    </source>
</reference>
<name>A0A2W4UA38_9CYAN</name>
<evidence type="ECO:0000313" key="2">
    <source>
        <dbReference type="EMBL" id="PZO16157.1"/>
    </source>
</evidence>
<gene>
    <name evidence="2" type="ORF">DCF25_12700</name>
</gene>
<accession>A0A2W4UA38</accession>
<dbReference type="EMBL" id="QBMC01000083">
    <property type="protein sequence ID" value="PZO16157.1"/>
    <property type="molecule type" value="Genomic_DNA"/>
</dbReference>
<dbReference type="InterPro" id="IPR046612">
    <property type="entry name" value="DUF6671"/>
</dbReference>
<dbReference type="Pfam" id="PF20376">
    <property type="entry name" value="DUF6671"/>
    <property type="match status" value="1"/>
</dbReference>
<dbReference type="Proteomes" id="UP000249354">
    <property type="component" value="Unassembled WGS sequence"/>
</dbReference>
<reference evidence="3" key="1">
    <citation type="submission" date="2018-04" db="EMBL/GenBank/DDBJ databases">
        <authorList>
            <person name="Cornet L."/>
        </authorList>
    </citation>
    <scope>NUCLEOTIDE SEQUENCE [LARGE SCALE GENOMIC DNA]</scope>
</reference>